<evidence type="ECO:0000256" key="2">
    <source>
        <dbReference type="ARBA" id="ARBA00022723"/>
    </source>
</evidence>
<proteinExistence type="predicted"/>
<dbReference type="Gene3D" id="3.30.160.60">
    <property type="entry name" value="Classic Zinc Finger"/>
    <property type="match status" value="2"/>
</dbReference>
<evidence type="ECO:0000259" key="8">
    <source>
        <dbReference type="PROSITE" id="PS50157"/>
    </source>
</evidence>
<keyword evidence="2" id="KW-0479">Metal-binding</keyword>
<protein>
    <recommendedName>
        <fullName evidence="8">C2H2-type domain-containing protein</fullName>
    </recommendedName>
</protein>
<feature type="domain" description="C2H2-type" evidence="8">
    <location>
        <begin position="153"/>
        <end position="177"/>
    </location>
</feature>
<evidence type="ECO:0000256" key="4">
    <source>
        <dbReference type="ARBA" id="ARBA00022771"/>
    </source>
</evidence>
<dbReference type="PANTHER" id="PTHR24406">
    <property type="entry name" value="TRANSCRIPTIONAL REPRESSOR CTCFL-RELATED"/>
    <property type="match status" value="1"/>
</dbReference>
<dbReference type="PROSITE" id="PS50157">
    <property type="entry name" value="ZINC_FINGER_C2H2_2"/>
    <property type="match status" value="1"/>
</dbReference>
<organism evidence="9 10">
    <name type="scientific">Mytilus coruscus</name>
    <name type="common">Sea mussel</name>
    <dbReference type="NCBI Taxonomy" id="42192"/>
    <lineage>
        <taxon>Eukaryota</taxon>
        <taxon>Metazoa</taxon>
        <taxon>Spiralia</taxon>
        <taxon>Lophotrochozoa</taxon>
        <taxon>Mollusca</taxon>
        <taxon>Bivalvia</taxon>
        <taxon>Autobranchia</taxon>
        <taxon>Pteriomorphia</taxon>
        <taxon>Mytilida</taxon>
        <taxon>Mytiloidea</taxon>
        <taxon>Mytilidae</taxon>
        <taxon>Mytilinae</taxon>
        <taxon>Mytilus</taxon>
    </lineage>
</organism>
<evidence type="ECO:0000256" key="1">
    <source>
        <dbReference type="ARBA" id="ARBA00004123"/>
    </source>
</evidence>
<dbReference type="OrthoDB" id="3565419at2759"/>
<dbReference type="InterPro" id="IPR013087">
    <property type="entry name" value="Znf_C2H2_type"/>
</dbReference>
<keyword evidence="4 7" id="KW-0863">Zinc-finger</keyword>
<keyword evidence="3" id="KW-0677">Repeat</keyword>
<evidence type="ECO:0000313" key="9">
    <source>
        <dbReference type="EMBL" id="CAC5385720.1"/>
    </source>
</evidence>
<dbReference type="InterPro" id="IPR036236">
    <property type="entry name" value="Znf_C2H2_sf"/>
</dbReference>
<dbReference type="GO" id="GO:0005634">
    <property type="term" value="C:nucleus"/>
    <property type="evidence" value="ECO:0007669"/>
    <property type="project" value="UniProtKB-SubCell"/>
</dbReference>
<keyword evidence="10" id="KW-1185">Reference proteome</keyword>
<dbReference type="Proteomes" id="UP000507470">
    <property type="component" value="Unassembled WGS sequence"/>
</dbReference>
<evidence type="ECO:0000313" key="10">
    <source>
        <dbReference type="Proteomes" id="UP000507470"/>
    </source>
</evidence>
<keyword evidence="5" id="KW-0862">Zinc</keyword>
<sequence>MDGIKTYQEKEDEIHSHRPDICCDTSIIEKSVFTDDNRVFTCTCSYCDFCRDIFENEDNLYVHVLSRHGNEFKRLVLDSKIELTLQYPCCHCEEMFATIAGRDWHIRWNHVPLVTCNHCNSKCTTEYGLKQHIDKYHKDIPKRKNKTDNNKVMSCHYCGNQFTSLLKVKNHIQETHTESLLQCYYCDKKCYNLGALYVHIKNKHTDHINDLKVIRLKIKKHMRMSSGSTSSNCHNNMSTPNNNYQDGSTIDGNNNTMTIPSQSCDFCERKFNTDNLLYSHIFSRHQDKVRRLFLDSNEKLKIQYISQQGLEKYIHHPNCIYLKLGIIDEPQWGTVDFDLPSCQYCGESLTNRSGEQ</sequence>
<keyword evidence="6" id="KW-0539">Nucleus</keyword>
<comment type="subcellular location">
    <subcellularLocation>
        <location evidence="1">Nucleus</location>
    </subcellularLocation>
</comment>
<gene>
    <name evidence="9" type="ORF">MCOR_21229</name>
</gene>
<name>A0A6J8BRH8_MYTCO</name>
<dbReference type="EMBL" id="CACVKT020003764">
    <property type="protein sequence ID" value="CAC5385720.1"/>
    <property type="molecule type" value="Genomic_DNA"/>
</dbReference>
<reference evidence="9 10" key="1">
    <citation type="submission" date="2020-06" db="EMBL/GenBank/DDBJ databases">
        <authorList>
            <person name="Li R."/>
            <person name="Bekaert M."/>
        </authorList>
    </citation>
    <scope>NUCLEOTIDE SEQUENCE [LARGE SCALE GENOMIC DNA]</scope>
    <source>
        <strain evidence="10">wild</strain>
    </source>
</reference>
<accession>A0A6J8BRH8</accession>
<evidence type="ECO:0000256" key="7">
    <source>
        <dbReference type="PROSITE-ProRule" id="PRU00042"/>
    </source>
</evidence>
<dbReference type="AlphaFoldDB" id="A0A6J8BRH8"/>
<evidence type="ECO:0000256" key="3">
    <source>
        <dbReference type="ARBA" id="ARBA00022737"/>
    </source>
</evidence>
<evidence type="ECO:0000256" key="6">
    <source>
        <dbReference type="ARBA" id="ARBA00023242"/>
    </source>
</evidence>
<dbReference type="SUPFAM" id="SSF57667">
    <property type="entry name" value="beta-beta-alpha zinc fingers"/>
    <property type="match status" value="1"/>
</dbReference>
<dbReference type="SMART" id="SM00355">
    <property type="entry name" value="ZnF_C2H2"/>
    <property type="match status" value="6"/>
</dbReference>
<evidence type="ECO:0000256" key="5">
    <source>
        <dbReference type="ARBA" id="ARBA00022833"/>
    </source>
</evidence>
<dbReference type="InterPro" id="IPR050888">
    <property type="entry name" value="ZnF_C2H2-type_TF"/>
</dbReference>
<dbReference type="PROSITE" id="PS00028">
    <property type="entry name" value="ZINC_FINGER_C2H2_1"/>
    <property type="match status" value="5"/>
</dbReference>
<dbReference type="GO" id="GO:0008270">
    <property type="term" value="F:zinc ion binding"/>
    <property type="evidence" value="ECO:0007669"/>
    <property type="project" value="UniProtKB-KW"/>
</dbReference>